<evidence type="ECO:0000256" key="2">
    <source>
        <dbReference type="SAM" id="MobiDB-lite"/>
    </source>
</evidence>
<name>A0A4C1TYX5_EUMVA</name>
<evidence type="ECO:0000313" key="4">
    <source>
        <dbReference type="EMBL" id="GBP19265.1"/>
    </source>
</evidence>
<sequence>MSKISILETPVSLADLELVLSWVDTYKLSRTTKKIHRDFADGVLLAEILSVHYPKLIEMHNYPPRNAHSLKVNNWMTLNRKALRKLKLGLTNDMMEQLASAVPGLIERVLFSGKKVLTNTEQCADTSTRKQDIEVREKILHDEEINKSNKESEQNNSSGGSYYEAMENEDYVMVVPVKNRVNGVLEIVQQKVVNYGAYLTTKEELKDVKETVNILKQKLQHLENLLKLKEERIDELQRQLDRKVSRRNEVEVVQNSLSVPFDTSASSSPRPDDAQVALNKLLTPTVPTPKMTKSLDDMTSKIPLPKILETRLSRKSSKISLTKSREFRYGEGEYETTESKSDDLFEDSEAPGDDFQIAEFKNPEQLKDEANIITIEDTIQRELKDITNSIES</sequence>
<dbReference type="Proteomes" id="UP000299102">
    <property type="component" value="Unassembled WGS sequence"/>
</dbReference>
<dbReference type="GO" id="GO:0008017">
    <property type="term" value="F:microtubule binding"/>
    <property type="evidence" value="ECO:0007669"/>
    <property type="project" value="TreeGrafter"/>
</dbReference>
<dbReference type="GO" id="GO:0005930">
    <property type="term" value="C:axoneme"/>
    <property type="evidence" value="ECO:0007669"/>
    <property type="project" value="TreeGrafter"/>
</dbReference>
<dbReference type="PROSITE" id="PS50021">
    <property type="entry name" value="CH"/>
    <property type="match status" value="1"/>
</dbReference>
<dbReference type="InterPro" id="IPR010441">
    <property type="entry name" value="CH_2"/>
</dbReference>
<dbReference type="FunFam" id="1.10.418.10:FF:000059">
    <property type="entry name" value="RIKEN cDNA 6430531B16 gene"/>
    <property type="match status" value="1"/>
</dbReference>
<dbReference type="PANTHER" id="PTHR12509:SF9">
    <property type="entry name" value="SPERM FLAGELLAR PROTEIN 1 ISOFORM X1"/>
    <property type="match status" value="1"/>
</dbReference>
<dbReference type="OrthoDB" id="193300at2759"/>
<dbReference type="SUPFAM" id="SSF47576">
    <property type="entry name" value="Calponin-homology domain, CH-domain"/>
    <property type="match status" value="1"/>
</dbReference>
<feature type="region of interest" description="Disordered" evidence="2">
    <location>
        <begin position="143"/>
        <end position="162"/>
    </location>
</feature>
<keyword evidence="4" id="KW-0966">Cell projection</keyword>
<feature type="compositionally biased region" description="Basic and acidic residues" evidence="2">
    <location>
        <begin position="143"/>
        <end position="153"/>
    </location>
</feature>
<feature type="domain" description="Calponin-homology (CH)" evidence="3">
    <location>
        <begin position="13"/>
        <end position="118"/>
    </location>
</feature>
<dbReference type="InterPro" id="IPR036872">
    <property type="entry name" value="CH_dom_sf"/>
</dbReference>
<evidence type="ECO:0000259" key="3">
    <source>
        <dbReference type="PROSITE" id="PS50021"/>
    </source>
</evidence>
<keyword evidence="5" id="KW-1185">Reference proteome</keyword>
<dbReference type="AlphaFoldDB" id="A0A4C1TYX5"/>
<feature type="compositionally biased region" description="Basic and acidic residues" evidence="2">
    <location>
        <begin position="330"/>
        <end position="343"/>
    </location>
</feature>
<dbReference type="STRING" id="151549.A0A4C1TYX5"/>
<reference evidence="4 5" key="1">
    <citation type="journal article" date="2019" name="Commun. Biol.">
        <title>The bagworm genome reveals a unique fibroin gene that provides high tensile strength.</title>
        <authorList>
            <person name="Kono N."/>
            <person name="Nakamura H."/>
            <person name="Ohtoshi R."/>
            <person name="Tomita M."/>
            <person name="Numata K."/>
            <person name="Arakawa K."/>
        </authorList>
    </citation>
    <scope>NUCLEOTIDE SEQUENCE [LARGE SCALE GENOMIC DNA]</scope>
</reference>
<gene>
    <name evidence="4" type="primary">Spef1</name>
    <name evidence="4" type="ORF">EVAR_79865_1</name>
</gene>
<dbReference type="InterPro" id="IPR052111">
    <property type="entry name" value="Spermatogenesis_Ciliary_MAP"/>
</dbReference>
<dbReference type="Pfam" id="PF06294">
    <property type="entry name" value="CH_2"/>
    <property type="match status" value="1"/>
</dbReference>
<dbReference type="EMBL" id="BGZK01000106">
    <property type="protein sequence ID" value="GBP19265.1"/>
    <property type="molecule type" value="Genomic_DNA"/>
</dbReference>
<accession>A0A4C1TYX5</accession>
<proteinExistence type="predicted"/>
<dbReference type="Gene3D" id="1.10.418.10">
    <property type="entry name" value="Calponin-like domain"/>
    <property type="match status" value="1"/>
</dbReference>
<feature type="coiled-coil region" evidence="1">
    <location>
        <begin position="198"/>
        <end position="253"/>
    </location>
</feature>
<keyword evidence="4" id="KW-0282">Flagellum</keyword>
<comment type="caution">
    <text evidence="4">The sequence shown here is derived from an EMBL/GenBank/DDBJ whole genome shotgun (WGS) entry which is preliminary data.</text>
</comment>
<keyword evidence="1" id="KW-0175">Coiled coil</keyword>
<dbReference type="InterPro" id="IPR001715">
    <property type="entry name" value="CH_dom"/>
</dbReference>
<keyword evidence="4" id="KW-0969">Cilium</keyword>
<dbReference type="PANTHER" id="PTHR12509">
    <property type="entry name" value="SPERMATOGENESIS-ASSOCIATED 4-RELATED"/>
    <property type="match status" value="1"/>
</dbReference>
<feature type="region of interest" description="Disordered" evidence="2">
    <location>
        <begin position="330"/>
        <end position="350"/>
    </location>
</feature>
<dbReference type="GO" id="GO:0051493">
    <property type="term" value="P:regulation of cytoskeleton organization"/>
    <property type="evidence" value="ECO:0007669"/>
    <property type="project" value="TreeGrafter"/>
</dbReference>
<evidence type="ECO:0000313" key="5">
    <source>
        <dbReference type="Proteomes" id="UP000299102"/>
    </source>
</evidence>
<protein>
    <submittedName>
        <fullName evidence="4">Sperm flagellar protein 1</fullName>
    </submittedName>
</protein>
<evidence type="ECO:0000256" key="1">
    <source>
        <dbReference type="SAM" id="Coils"/>
    </source>
</evidence>
<organism evidence="4 5">
    <name type="scientific">Eumeta variegata</name>
    <name type="common">Bagworm moth</name>
    <name type="synonym">Eumeta japonica</name>
    <dbReference type="NCBI Taxonomy" id="151549"/>
    <lineage>
        <taxon>Eukaryota</taxon>
        <taxon>Metazoa</taxon>
        <taxon>Ecdysozoa</taxon>
        <taxon>Arthropoda</taxon>
        <taxon>Hexapoda</taxon>
        <taxon>Insecta</taxon>
        <taxon>Pterygota</taxon>
        <taxon>Neoptera</taxon>
        <taxon>Endopterygota</taxon>
        <taxon>Lepidoptera</taxon>
        <taxon>Glossata</taxon>
        <taxon>Ditrysia</taxon>
        <taxon>Tineoidea</taxon>
        <taxon>Psychidae</taxon>
        <taxon>Oiketicinae</taxon>
        <taxon>Eumeta</taxon>
    </lineage>
</organism>